<name>A0A930UR15_9PAST</name>
<evidence type="ECO:0000256" key="1">
    <source>
        <dbReference type="SAM" id="Phobius"/>
    </source>
</evidence>
<proteinExistence type="predicted"/>
<accession>A0A930UR15</accession>
<comment type="caution">
    <text evidence="2">The sequence shown here is derived from an EMBL/GenBank/DDBJ whole genome shotgun (WGS) entry which is preliminary data.</text>
</comment>
<keyword evidence="1" id="KW-1133">Transmembrane helix</keyword>
<feature type="transmembrane region" description="Helical" evidence="1">
    <location>
        <begin position="9"/>
        <end position="26"/>
    </location>
</feature>
<evidence type="ECO:0000313" key="2">
    <source>
        <dbReference type="EMBL" id="MBF4102377.1"/>
    </source>
</evidence>
<keyword evidence="1" id="KW-0812">Transmembrane</keyword>
<sequence length="46" mass="5374">MKMKIYKEFVGAVLFLGVSTVLWWLIPSQIELSKMQKLLIHKPSLK</sequence>
<dbReference type="AlphaFoldDB" id="A0A930UR15"/>
<gene>
    <name evidence="2" type="ORF">INT80_04085</name>
</gene>
<protein>
    <submittedName>
        <fullName evidence="2">Uncharacterized protein</fullName>
    </submittedName>
</protein>
<reference evidence="2" key="1">
    <citation type="submission" date="2020-11" db="EMBL/GenBank/DDBJ databases">
        <title>Gallibacterium anatis 1637, full genome, WGS.</title>
        <authorList>
            <person name="Laishevtcev A.I."/>
            <person name="Yakimova E.A."/>
            <person name="Petkovich D."/>
            <person name="Stepanova T.V."/>
            <person name="Kalendr R.S."/>
            <person name="Rubalsky E.O."/>
            <person name="Zulkarneev E.R."/>
            <person name="Aleshkin A.V."/>
        </authorList>
    </citation>
    <scope>NUCLEOTIDE SEQUENCE</scope>
    <source>
        <strain evidence="2">1637</strain>
    </source>
</reference>
<dbReference type="EMBL" id="JADION010000008">
    <property type="protein sequence ID" value="MBF4102377.1"/>
    <property type="molecule type" value="Genomic_DNA"/>
</dbReference>
<keyword evidence="1" id="KW-0472">Membrane</keyword>
<organism evidence="2">
    <name type="scientific">Gallibacterium anatis</name>
    <dbReference type="NCBI Taxonomy" id="750"/>
    <lineage>
        <taxon>Bacteria</taxon>
        <taxon>Pseudomonadati</taxon>
        <taxon>Pseudomonadota</taxon>
        <taxon>Gammaproteobacteria</taxon>
        <taxon>Pasteurellales</taxon>
        <taxon>Pasteurellaceae</taxon>
        <taxon>Gallibacterium</taxon>
    </lineage>
</organism>